<protein>
    <submittedName>
        <fullName evidence="3">Uncharacterized protein</fullName>
    </submittedName>
</protein>
<evidence type="ECO:0000256" key="2">
    <source>
        <dbReference type="SAM" id="SignalP"/>
    </source>
</evidence>
<feature type="region of interest" description="Disordered" evidence="1">
    <location>
        <begin position="58"/>
        <end position="95"/>
    </location>
</feature>
<sequence length="122" mass="12432">MCRSRSKALLALLLICAAAGKGNKGGVGRVEVEYSDLATGPSAWQAAAGASATGAEARRSMTCASVPPRPGGYRTKSSLAIRPPPAPPTPSDNDAPTAATAVVLLAINLLYSFPSVLLDLRI</sequence>
<reference evidence="3 4" key="1">
    <citation type="submission" date="2019-11" db="EMBL/GenBank/DDBJ databases">
        <title>Whole genome sequence of Oryza granulata.</title>
        <authorList>
            <person name="Li W."/>
        </authorList>
    </citation>
    <scope>NUCLEOTIDE SEQUENCE [LARGE SCALE GENOMIC DNA]</scope>
    <source>
        <strain evidence="4">cv. Menghai</strain>
        <tissue evidence="3">Leaf</tissue>
    </source>
</reference>
<proteinExistence type="predicted"/>
<feature type="signal peptide" evidence="2">
    <location>
        <begin position="1"/>
        <end position="22"/>
    </location>
</feature>
<gene>
    <name evidence="3" type="ORF">E2562_034444</name>
</gene>
<dbReference type="EMBL" id="SPHZ02000001">
    <property type="protein sequence ID" value="KAF0935571.1"/>
    <property type="molecule type" value="Genomic_DNA"/>
</dbReference>
<comment type="caution">
    <text evidence="3">The sequence shown here is derived from an EMBL/GenBank/DDBJ whole genome shotgun (WGS) entry which is preliminary data.</text>
</comment>
<dbReference type="AlphaFoldDB" id="A0A6G1FFC1"/>
<organism evidence="3 4">
    <name type="scientific">Oryza meyeriana var. granulata</name>
    <dbReference type="NCBI Taxonomy" id="110450"/>
    <lineage>
        <taxon>Eukaryota</taxon>
        <taxon>Viridiplantae</taxon>
        <taxon>Streptophyta</taxon>
        <taxon>Embryophyta</taxon>
        <taxon>Tracheophyta</taxon>
        <taxon>Spermatophyta</taxon>
        <taxon>Magnoliopsida</taxon>
        <taxon>Liliopsida</taxon>
        <taxon>Poales</taxon>
        <taxon>Poaceae</taxon>
        <taxon>BOP clade</taxon>
        <taxon>Oryzoideae</taxon>
        <taxon>Oryzeae</taxon>
        <taxon>Oryzinae</taxon>
        <taxon>Oryza</taxon>
        <taxon>Oryza meyeriana</taxon>
    </lineage>
</organism>
<keyword evidence="2" id="KW-0732">Signal</keyword>
<keyword evidence="4" id="KW-1185">Reference proteome</keyword>
<accession>A0A6G1FFC1</accession>
<evidence type="ECO:0000313" key="4">
    <source>
        <dbReference type="Proteomes" id="UP000479710"/>
    </source>
</evidence>
<evidence type="ECO:0000313" key="3">
    <source>
        <dbReference type="EMBL" id="KAF0935571.1"/>
    </source>
</evidence>
<feature type="chain" id="PRO_5026211345" evidence="2">
    <location>
        <begin position="23"/>
        <end position="122"/>
    </location>
</feature>
<evidence type="ECO:0000256" key="1">
    <source>
        <dbReference type="SAM" id="MobiDB-lite"/>
    </source>
</evidence>
<dbReference type="Proteomes" id="UP000479710">
    <property type="component" value="Unassembled WGS sequence"/>
</dbReference>
<name>A0A6G1FFC1_9ORYZ</name>